<gene>
    <name evidence="2" type="ORF">LTR77_002401</name>
</gene>
<accession>A0AAV9PJ24</accession>
<sequence length="302" mass="34156">MEDGHQIRRNLTGDRTEVSKPRGHYSFNHVADLLKNARYINSLLAQVRDIQLTEKSLFDLVNFRVQERGQNDRTRFEKFFGFQGPDDETTRLLEGHAHEWWCQPLGFWEFSSTGTVDQHLRPEAQVLGMERAGPTPVEETAQALHHCAGLERTYEHAMSTLVTMIERGKFYKTLETDLGGGACLVLGTSLPETQYVDSLISCCTSTDPESWTKLMTKTTGKRPRVIEHLTTTTQVPELAIRYRALQECIIDAKVDSLLFDQSMIDGEGRGIHEIGTGLSALDEMTNDFTDAAFDEMWGMHAL</sequence>
<dbReference type="GeneID" id="89923748"/>
<name>A0AAV9PJ24_9PEZI</name>
<reference evidence="2 3" key="1">
    <citation type="submission" date="2023-08" db="EMBL/GenBank/DDBJ databases">
        <title>Black Yeasts Isolated from many extreme environments.</title>
        <authorList>
            <person name="Coleine C."/>
            <person name="Stajich J.E."/>
            <person name="Selbmann L."/>
        </authorList>
    </citation>
    <scope>NUCLEOTIDE SEQUENCE [LARGE SCALE GENOMIC DNA]</scope>
    <source>
        <strain evidence="2 3">CCFEE 5935</strain>
    </source>
</reference>
<protein>
    <submittedName>
        <fullName evidence="2">Uncharacterized protein</fullName>
    </submittedName>
</protein>
<evidence type="ECO:0000256" key="1">
    <source>
        <dbReference type="SAM" id="MobiDB-lite"/>
    </source>
</evidence>
<proteinExistence type="predicted"/>
<dbReference type="EMBL" id="JAVRRT010000003">
    <property type="protein sequence ID" value="KAK5173720.1"/>
    <property type="molecule type" value="Genomic_DNA"/>
</dbReference>
<evidence type="ECO:0000313" key="3">
    <source>
        <dbReference type="Proteomes" id="UP001337655"/>
    </source>
</evidence>
<evidence type="ECO:0000313" key="2">
    <source>
        <dbReference type="EMBL" id="KAK5173720.1"/>
    </source>
</evidence>
<dbReference type="AlphaFoldDB" id="A0AAV9PJ24"/>
<comment type="caution">
    <text evidence="2">The sequence shown here is derived from an EMBL/GenBank/DDBJ whole genome shotgun (WGS) entry which is preliminary data.</text>
</comment>
<dbReference type="Proteomes" id="UP001337655">
    <property type="component" value="Unassembled WGS sequence"/>
</dbReference>
<feature type="region of interest" description="Disordered" evidence="1">
    <location>
        <begin position="1"/>
        <end position="20"/>
    </location>
</feature>
<keyword evidence="3" id="KW-1185">Reference proteome</keyword>
<dbReference type="RefSeq" id="XP_064662415.1">
    <property type="nucleotide sequence ID" value="XM_064799660.1"/>
</dbReference>
<organism evidence="2 3">
    <name type="scientific">Saxophila tyrrhenica</name>
    <dbReference type="NCBI Taxonomy" id="1690608"/>
    <lineage>
        <taxon>Eukaryota</taxon>
        <taxon>Fungi</taxon>
        <taxon>Dikarya</taxon>
        <taxon>Ascomycota</taxon>
        <taxon>Pezizomycotina</taxon>
        <taxon>Dothideomycetes</taxon>
        <taxon>Dothideomycetidae</taxon>
        <taxon>Mycosphaerellales</taxon>
        <taxon>Extremaceae</taxon>
        <taxon>Saxophila</taxon>
    </lineage>
</organism>